<dbReference type="SFLD" id="SFLDG01064">
    <property type="entry name" value="F420__menaquinone_cofactor_bio"/>
    <property type="match status" value="1"/>
</dbReference>
<sequence>MNQTYIFEKTNKRGLNEDDVVNLLNSKREEVNQLMEIANHKRESNIITYSKNMFIPVTEICRNACGYCIFKKSPANPDAIILKDKKDIIVKLKESEKYGCKEALLTFGEEADSDKVVQKELKKKGYVSIVEYVYDICENILNETELLPHTNGGVFEYEDLKALHEVNVSMGMMIENSSERLMHTIAHENSPGKDPGLRLEAIANAGKLKIPYTTGILIGIGETKEEIAKSLMDIQKLQNKYGHIQELIVQNFRSKKGTPMENYPEPSLLDMIRTVSVSKLLFNDLSIQVPPNLNYETNQVFLLCGGDDWGGISPLTKDYVNPEASWPQIKQLKLLTNECGYEFKERLAIYDKYINSNYLNDNLLNKTLKMRNKLR</sequence>
<evidence type="ECO:0000256" key="2">
    <source>
        <dbReference type="ARBA" id="ARBA00012126"/>
    </source>
</evidence>
<organism evidence="12 13">
    <name type="scientific">Methanobrevibacter filiformis</name>
    <dbReference type="NCBI Taxonomy" id="55758"/>
    <lineage>
        <taxon>Archaea</taxon>
        <taxon>Methanobacteriati</taxon>
        <taxon>Methanobacteriota</taxon>
        <taxon>Methanomada group</taxon>
        <taxon>Methanobacteria</taxon>
        <taxon>Methanobacteriales</taxon>
        <taxon>Methanobacteriaceae</taxon>
        <taxon>Methanobrevibacter</taxon>
    </lineage>
</organism>
<dbReference type="EC" id="4.3.1.32" evidence="2 10"/>
<dbReference type="SMART" id="SM00729">
    <property type="entry name" value="Elp3"/>
    <property type="match status" value="1"/>
</dbReference>
<dbReference type="EMBL" id="LWMT01000202">
    <property type="protein sequence ID" value="KZX13695.1"/>
    <property type="molecule type" value="Genomic_DNA"/>
</dbReference>
<dbReference type="InterPro" id="IPR013785">
    <property type="entry name" value="Aldolase_TIM"/>
</dbReference>
<dbReference type="SFLD" id="SFLDS00029">
    <property type="entry name" value="Radical_SAM"/>
    <property type="match status" value="1"/>
</dbReference>
<evidence type="ECO:0000256" key="8">
    <source>
        <dbReference type="ARBA" id="ARBA00023239"/>
    </source>
</evidence>
<comment type="pathway">
    <text evidence="1 10">Cofactor biosynthesis; coenzyme F0 biosynthesis.</text>
</comment>
<keyword evidence="6 10" id="KW-0408">Iron</keyword>
<dbReference type="GO" id="GO:0005506">
    <property type="term" value="F:iron ion binding"/>
    <property type="evidence" value="ECO:0007669"/>
    <property type="project" value="UniProtKB-UniRule"/>
</dbReference>
<dbReference type="InterPro" id="IPR034405">
    <property type="entry name" value="F420"/>
</dbReference>
<evidence type="ECO:0000313" key="13">
    <source>
        <dbReference type="Proteomes" id="UP000077066"/>
    </source>
</evidence>
<dbReference type="Proteomes" id="UP000077066">
    <property type="component" value="Unassembled WGS sequence"/>
</dbReference>
<comment type="catalytic activity">
    <reaction evidence="9 10">
        <text>5-amino-5-(4-hydroxybenzyl)-6-(D-ribitylimino)-5,6-dihydrouracil + S-adenosyl-L-methionine = 7,8-didemethyl-8-hydroxy-5-deazariboflavin + 5'-deoxyadenosine + L-methionine + NH4(+) + H(+)</text>
        <dbReference type="Rhea" id="RHEA:55204"/>
        <dbReference type="ChEBI" id="CHEBI:15378"/>
        <dbReference type="ChEBI" id="CHEBI:17319"/>
        <dbReference type="ChEBI" id="CHEBI:28938"/>
        <dbReference type="ChEBI" id="CHEBI:57844"/>
        <dbReference type="ChEBI" id="CHEBI:59789"/>
        <dbReference type="ChEBI" id="CHEBI:59904"/>
        <dbReference type="ChEBI" id="CHEBI:85936"/>
        <dbReference type="EC" id="4.3.1.32"/>
    </reaction>
</comment>
<dbReference type="GO" id="GO:0044689">
    <property type="term" value="F:7,8-didemethyl-8-hydroxy-5-deazariboflavin synthase activity"/>
    <property type="evidence" value="ECO:0007669"/>
    <property type="project" value="UniProtKB-EC"/>
</dbReference>
<comment type="caution">
    <text evidence="12">The sequence shown here is derived from an EMBL/GenBank/DDBJ whole genome shotgun (WGS) entry which is preliminary data.</text>
</comment>
<dbReference type="InterPro" id="IPR007197">
    <property type="entry name" value="rSAM"/>
</dbReference>
<dbReference type="NCBIfam" id="NF004884">
    <property type="entry name" value="PRK06245.1"/>
    <property type="match status" value="1"/>
</dbReference>
<evidence type="ECO:0000256" key="3">
    <source>
        <dbReference type="ARBA" id="ARBA00022485"/>
    </source>
</evidence>
<feature type="binding site" evidence="10">
    <location>
        <position position="65"/>
    </location>
    <ligand>
        <name>[4Fe-4S] cluster</name>
        <dbReference type="ChEBI" id="CHEBI:49883"/>
        <note>4Fe-4S-S-AdoMet</note>
    </ligand>
</feature>
<feature type="binding site" evidence="10">
    <location>
        <position position="61"/>
    </location>
    <ligand>
        <name>[4Fe-4S] cluster</name>
        <dbReference type="ChEBI" id="CHEBI:49883"/>
        <note>4Fe-4S-S-AdoMet</note>
    </ligand>
</feature>
<name>A0A162FIV7_9EURY</name>
<evidence type="ECO:0000259" key="11">
    <source>
        <dbReference type="PROSITE" id="PS51918"/>
    </source>
</evidence>
<dbReference type="RefSeq" id="WP_066972083.1">
    <property type="nucleotide sequence ID" value="NZ_LWMT01000202.1"/>
</dbReference>
<dbReference type="InterPro" id="IPR006638">
    <property type="entry name" value="Elp3/MiaA/NifB-like_rSAM"/>
</dbReference>
<reference evidence="12 13" key="1">
    <citation type="submission" date="2016-04" db="EMBL/GenBank/DDBJ databases">
        <title>Genome sequence of Methanobrevibacter filiformis DSM 11501.</title>
        <authorList>
            <person name="Poehlein A."/>
            <person name="Seedorf H."/>
            <person name="Daniel R."/>
        </authorList>
    </citation>
    <scope>NUCLEOTIDE SEQUENCE [LARGE SCALE GENOMIC DNA]</scope>
    <source>
        <strain evidence="12 13">DSM 11501</strain>
    </source>
</reference>
<dbReference type="InterPro" id="IPR019939">
    <property type="entry name" value="CofG_family"/>
</dbReference>
<dbReference type="NCBIfam" id="TIGR03550">
    <property type="entry name" value="F420_cofG"/>
    <property type="match status" value="1"/>
</dbReference>
<proteinExistence type="inferred from homology"/>
<dbReference type="SUPFAM" id="SSF102114">
    <property type="entry name" value="Radical SAM enzymes"/>
    <property type="match status" value="1"/>
</dbReference>
<dbReference type="CDD" id="cd01335">
    <property type="entry name" value="Radical_SAM"/>
    <property type="match status" value="1"/>
</dbReference>
<comment type="subunit">
    <text evidence="10">The FO synthase complex consists of two subunits, CofG and CofH.</text>
</comment>
<dbReference type="PANTHER" id="PTHR43076:SF15">
    <property type="entry name" value="7,8-DIDEMETHYL-8-HYDROXY-5-DEAZARIBOFLAVIN SYNTHASE"/>
    <property type="match status" value="1"/>
</dbReference>
<dbReference type="UniPathway" id="UPA00072"/>
<comment type="similarity">
    <text evidence="10">Belongs to the radical SAM superfamily. CofG family.</text>
</comment>
<dbReference type="SFLD" id="SFLDG01388">
    <property type="entry name" value="7_8-didemethyl-8-hydroxy-5-dea"/>
    <property type="match status" value="1"/>
</dbReference>
<protein>
    <recommendedName>
        <fullName evidence="2 10">7,8-didemethyl-8-hydroxy-5-deazariboflavin synthase</fullName>
        <ecNumber evidence="2 10">4.3.1.32</ecNumber>
    </recommendedName>
    <alternativeName>
        <fullName evidence="10">FO synthase subunit 1</fullName>
    </alternativeName>
</protein>
<keyword evidence="4 10" id="KW-0949">S-adenosyl-L-methionine</keyword>
<dbReference type="GO" id="GO:0016765">
    <property type="term" value="F:transferase activity, transferring alkyl or aryl (other than methyl) groups"/>
    <property type="evidence" value="ECO:0007669"/>
    <property type="project" value="InterPro"/>
</dbReference>
<comment type="cofactor">
    <cofactor evidence="10">
        <name>[4Fe-4S] cluster</name>
        <dbReference type="ChEBI" id="CHEBI:49883"/>
    </cofactor>
    <text evidence="10">Binds 1 [4Fe-4S] cluster. The cluster is coordinated with 3 cysteines and an exchangeable S-adenosyl-L-methionine.</text>
</comment>
<dbReference type="HAMAP" id="MF_01611">
    <property type="entry name" value="FO_synth_sub1"/>
    <property type="match status" value="1"/>
</dbReference>
<comment type="function">
    <text evidence="10">Catalyzes the radical-mediated synthesis of 7,8-didemethyl-8-hydroxy-5-deazariboflavin (FO) from 5-amino-5-(4-hydroxybenzyl)-6-(D-ribitylimino)-5,6-dihydrouracil.</text>
</comment>
<evidence type="ECO:0000256" key="4">
    <source>
        <dbReference type="ARBA" id="ARBA00022691"/>
    </source>
</evidence>
<dbReference type="PATRIC" id="fig|55758.3.peg.1138"/>
<dbReference type="InterPro" id="IPR058240">
    <property type="entry name" value="rSAM_sf"/>
</dbReference>
<keyword evidence="12" id="KW-0808">Transferase</keyword>
<dbReference type="PANTHER" id="PTHR43076">
    <property type="entry name" value="FO SYNTHASE (COFH)"/>
    <property type="match status" value="1"/>
</dbReference>
<feature type="binding site" evidence="10">
    <location>
        <position position="68"/>
    </location>
    <ligand>
        <name>[4Fe-4S] cluster</name>
        <dbReference type="ChEBI" id="CHEBI:49883"/>
        <note>4Fe-4S-S-AdoMet</note>
    </ligand>
</feature>
<feature type="domain" description="Radical SAM core" evidence="11">
    <location>
        <begin position="47"/>
        <end position="292"/>
    </location>
</feature>
<accession>A0A162FIV7</accession>
<keyword evidence="8 10" id="KW-0456">Lyase</keyword>
<evidence type="ECO:0000256" key="1">
    <source>
        <dbReference type="ARBA" id="ARBA00004712"/>
    </source>
</evidence>
<evidence type="ECO:0000256" key="9">
    <source>
        <dbReference type="ARBA" id="ARBA00048974"/>
    </source>
</evidence>
<dbReference type="AlphaFoldDB" id="A0A162FIV7"/>
<dbReference type="GO" id="GO:0051539">
    <property type="term" value="F:4 iron, 4 sulfur cluster binding"/>
    <property type="evidence" value="ECO:0007669"/>
    <property type="project" value="UniProtKB-KW"/>
</dbReference>
<evidence type="ECO:0000256" key="6">
    <source>
        <dbReference type="ARBA" id="ARBA00023004"/>
    </source>
</evidence>
<evidence type="ECO:0000313" key="12">
    <source>
        <dbReference type="EMBL" id="KZX13695.1"/>
    </source>
</evidence>
<evidence type="ECO:0000256" key="5">
    <source>
        <dbReference type="ARBA" id="ARBA00022723"/>
    </source>
</evidence>
<gene>
    <name evidence="10 12" type="primary">cofG</name>
    <name evidence="12" type="ORF">MBFIL_09910</name>
</gene>
<keyword evidence="7 10" id="KW-0411">Iron-sulfur</keyword>
<keyword evidence="5 10" id="KW-0479">Metal-binding</keyword>
<dbReference type="Pfam" id="PF04055">
    <property type="entry name" value="Radical_SAM"/>
    <property type="match status" value="1"/>
</dbReference>
<dbReference type="SFLD" id="SFLDF00294">
    <property type="entry name" value="7_8-didemethyl-8-hydroxy-5-dea"/>
    <property type="match status" value="1"/>
</dbReference>
<dbReference type="PROSITE" id="PS51918">
    <property type="entry name" value="RADICAL_SAM"/>
    <property type="match status" value="1"/>
</dbReference>
<evidence type="ECO:0000256" key="10">
    <source>
        <dbReference type="HAMAP-Rule" id="MF_01611"/>
    </source>
</evidence>
<keyword evidence="13" id="KW-1185">Reference proteome</keyword>
<evidence type="ECO:0000256" key="7">
    <source>
        <dbReference type="ARBA" id="ARBA00023014"/>
    </source>
</evidence>
<keyword evidence="3 10" id="KW-0004">4Fe-4S</keyword>
<dbReference type="Gene3D" id="3.20.20.70">
    <property type="entry name" value="Aldolase class I"/>
    <property type="match status" value="1"/>
</dbReference>
<dbReference type="STRING" id="55758.MBFIL_09910"/>